<proteinExistence type="predicted"/>
<sequence length="324" mass="37686">MSSYVFSLKGAKVKDYKFLRENKKNISYVKKTDTVALFTNARDEKYIKEWAAHHLLLGFDYIFITDHLSAIPLTKIFNNFNKRVIISTCNKSGNIKIDLMNKAITTAKKYKVDWFIYLDADEFIILNHKTITNIKQFLQVYNAADMVGVNWLMFGSSLLDKDPPNILGHYTTSDLLLNNHIKSFVRTNEAIDANTPHVYNIKNPANFYCYNNRMPNISSFHEYNIPFYKAPIYIAHYIIQSKESYIRRRCNRPRDDTGTFRKKDDINDIHLLHNNVDNLQPKTQYEHTVGDFLNKLLNHSSIPIQISQIISSEYSPSAEATHNL</sequence>
<evidence type="ECO:0008006" key="2">
    <source>
        <dbReference type="Google" id="ProtNLM"/>
    </source>
</evidence>
<name>A0A6C0EUR7_9ZZZZ</name>
<dbReference type="EMBL" id="MN738956">
    <property type="protein sequence ID" value="QHT32916.1"/>
    <property type="molecule type" value="Genomic_DNA"/>
</dbReference>
<accession>A0A6C0EUR7</accession>
<evidence type="ECO:0000313" key="1">
    <source>
        <dbReference type="EMBL" id="QHT32916.1"/>
    </source>
</evidence>
<dbReference type="AlphaFoldDB" id="A0A6C0EUR7"/>
<organism evidence="1">
    <name type="scientific">viral metagenome</name>
    <dbReference type="NCBI Taxonomy" id="1070528"/>
    <lineage>
        <taxon>unclassified sequences</taxon>
        <taxon>metagenomes</taxon>
        <taxon>organismal metagenomes</taxon>
    </lineage>
</organism>
<protein>
    <recommendedName>
        <fullName evidence="2">Glycosyltransferase family 92 protein</fullName>
    </recommendedName>
</protein>
<dbReference type="Pfam" id="PF13704">
    <property type="entry name" value="Glyco_tranf_2_4"/>
    <property type="match status" value="1"/>
</dbReference>
<reference evidence="1" key="1">
    <citation type="journal article" date="2020" name="Nature">
        <title>Giant virus diversity and host interactions through global metagenomics.</title>
        <authorList>
            <person name="Schulz F."/>
            <person name="Roux S."/>
            <person name="Paez-Espino D."/>
            <person name="Jungbluth S."/>
            <person name="Walsh D.A."/>
            <person name="Denef V.J."/>
            <person name="McMahon K.D."/>
            <person name="Konstantinidis K.T."/>
            <person name="Eloe-Fadrosh E.A."/>
            <person name="Kyrpides N.C."/>
            <person name="Woyke T."/>
        </authorList>
    </citation>
    <scope>NUCLEOTIDE SEQUENCE</scope>
    <source>
        <strain evidence="1">GVMAG-M-3300009161-34</strain>
    </source>
</reference>